<evidence type="ECO:0000313" key="2">
    <source>
        <dbReference type="EMBL" id="EGZ22669.1"/>
    </source>
</evidence>
<sequence>MGRDQDEKRYGYLVLHSVELTQCRPFEARKISRAKMYFTCLFRETTPGYLNVTVRGIFDLGKNRGKIAKKLVTAATKSFMIGLLNGVGIGLAKKLTLMARRNRNALRAPKQSGCSICLKAERRSLFGLGASLESAELQSARLAPPTPSSRSSLERTNRAPRLRAA</sequence>
<dbReference type="AlphaFoldDB" id="G4ZAF4"/>
<gene>
    <name evidence="2" type="ORF">PHYSODRAFT_354469</name>
</gene>
<dbReference type="InterPro" id="IPR052727">
    <property type="entry name" value="Rab4/Rab5_effector"/>
</dbReference>
<name>G4ZAF4_PHYSP</name>
<keyword evidence="3" id="KW-1185">Reference proteome</keyword>
<organism evidence="2 3">
    <name type="scientific">Phytophthora sojae (strain P6497)</name>
    <name type="common">Soybean stem and root rot agent</name>
    <name type="synonym">Phytophthora megasperma f. sp. glycines</name>
    <dbReference type="NCBI Taxonomy" id="1094619"/>
    <lineage>
        <taxon>Eukaryota</taxon>
        <taxon>Sar</taxon>
        <taxon>Stramenopiles</taxon>
        <taxon>Oomycota</taxon>
        <taxon>Peronosporomycetes</taxon>
        <taxon>Peronosporales</taxon>
        <taxon>Peronosporaceae</taxon>
        <taxon>Phytophthora</taxon>
    </lineage>
</organism>
<dbReference type="PANTHER" id="PTHR13510">
    <property type="entry name" value="FYVE-FINGER-CONTAINING RAB5 EFFECTOR PROTEIN RABENOSYN-5-RELATED"/>
    <property type="match status" value="1"/>
</dbReference>
<evidence type="ECO:0000313" key="3">
    <source>
        <dbReference type="Proteomes" id="UP000002640"/>
    </source>
</evidence>
<dbReference type="EMBL" id="JH159153">
    <property type="protein sequence ID" value="EGZ22669.1"/>
    <property type="molecule type" value="Genomic_DNA"/>
</dbReference>
<proteinExistence type="predicted"/>
<dbReference type="InParanoid" id="G4ZAF4"/>
<dbReference type="Proteomes" id="UP000002640">
    <property type="component" value="Unassembled WGS sequence"/>
</dbReference>
<accession>G4ZAF4</accession>
<feature type="region of interest" description="Disordered" evidence="1">
    <location>
        <begin position="138"/>
        <end position="165"/>
    </location>
</feature>
<evidence type="ECO:0000256" key="1">
    <source>
        <dbReference type="SAM" id="MobiDB-lite"/>
    </source>
</evidence>
<dbReference type="RefSeq" id="XP_009525386.1">
    <property type="nucleotide sequence ID" value="XM_009527091.1"/>
</dbReference>
<dbReference type="KEGG" id="psoj:PHYSODRAFT_354469"/>
<protein>
    <submittedName>
        <fullName evidence="2">Uncharacterized protein</fullName>
    </submittedName>
</protein>
<dbReference type="PANTHER" id="PTHR13510:SF44">
    <property type="entry name" value="RABENOSYN-5"/>
    <property type="match status" value="1"/>
</dbReference>
<dbReference type="GeneID" id="20649624"/>
<reference evidence="2 3" key="1">
    <citation type="journal article" date="2006" name="Science">
        <title>Phytophthora genome sequences uncover evolutionary origins and mechanisms of pathogenesis.</title>
        <authorList>
            <person name="Tyler B.M."/>
            <person name="Tripathy S."/>
            <person name="Zhang X."/>
            <person name="Dehal P."/>
            <person name="Jiang R.H."/>
            <person name="Aerts A."/>
            <person name="Arredondo F.D."/>
            <person name="Baxter L."/>
            <person name="Bensasson D."/>
            <person name="Beynon J.L."/>
            <person name="Chapman J."/>
            <person name="Damasceno C.M."/>
            <person name="Dorrance A.E."/>
            <person name="Dou D."/>
            <person name="Dickerman A.W."/>
            <person name="Dubchak I.L."/>
            <person name="Garbelotto M."/>
            <person name="Gijzen M."/>
            <person name="Gordon S.G."/>
            <person name="Govers F."/>
            <person name="Grunwald N.J."/>
            <person name="Huang W."/>
            <person name="Ivors K.L."/>
            <person name="Jones R.W."/>
            <person name="Kamoun S."/>
            <person name="Krampis K."/>
            <person name="Lamour K.H."/>
            <person name="Lee M.K."/>
            <person name="McDonald W.H."/>
            <person name="Medina M."/>
            <person name="Meijer H.J."/>
            <person name="Nordberg E.K."/>
            <person name="Maclean D.J."/>
            <person name="Ospina-Giraldo M.D."/>
            <person name="Morris P.F."/>
            <person name="Phuntumart V."/>
            <person name="Putnam N.H."/>
            <person name="Rash S."/>
            <person name="Rose J.K."/>
            <person name="Sakihama Y."/>
            <person name="Salamov A.A."/>
            <person name="Savidor A."/>
            <person name="Scheuring C.F."/>
            <person name="Smith B.M."/>
            <person name="Sobral B.W."/>
            <person name="Terry A."/>
            <person name="Torto-Alalibo T.A."/>
            <person name="Win J."/>
            <person name="Xu Z."/>
            <person name="Zhang H."/>
            <person name="Grigoriev I.V."/>
            <person name="Rokhsar D.S."/>
            <person name="Boore J.L."/>
        </authorList>
    </citation>
    <scope>NUCLEOTIDE SEQUENCE [LARGE SCALE GENOMIC DNA]</scope>
    <source>
        <strain evidence="2 3">P6497</strain>
    </source>
</reference>